<gene>
    <name evidence="1" type="ORF">CHARACLAT_028100</name>
</gene>
<protein>
    <submittedName>
        <fullName evidence="1">Uncharacterized protein</fullName>
    </submittedName>
</protein>
<reference evidence="1 2" key="1">
    <citation type="submission" date="2021-06" db="EMBL/GenBank/DDBJ databases">
        <authorList>
            <person name="Palmer J.M."/>
        </authorList>
    </citation>
    <scope>NUCLEOTIDE SEQUENCE [LARGE SCALE GENOMIC DNA]</scope>
    <source>
        <strain evidence="1 2">CL_MEX2019</strain>
        <tissue evidence="1">Muscle</tissue>
    </source>
</reference>
<evidence type="ECO:0000313" key="1">
    <source>
        <dbReference type="EMBL" id="MED6288586.1"/>
    </source>
</evidence>
<accession>A0ABU7EP70</accession>
<dbReference type="EMBL" id="JAHUTJ010061065">
    <property type="protein sequence ID" value="MED6288586.1"/>
    <property type="molecule type" value="Genomic_DNA"/>
</dbReference>
<organism evidence="1 2">
    <name type="scientific">Characodon lateralis</name>
    <dbReference type="NCBI Taxonomy" id="208331"/>
    <lineage>
        <taxon>Eukaryota</taxon>
        <taxon>Metazoa</taxon>
        <taxon>Chordata</taxon>
        <taxon>Craniata</taxon>
        <taxon>Vertebrata</taxon>
        <taxon>Euteleostomi</taxon>
        <taxon>Actinopterygii</taxon>
        <taxon>Neopterygii</taxon>
        <taxon>Teleostei</taxon>
        <taxon>Neoteleostei</taxon>
        <taxon>Acanthomorphata</taxon>
        <taxon>Ovalentaria</taxon>
        <taxon>Atherinomorphae</taxon>
        <taxon>Cyprinodontiformes</taxon>
        <taxon>Goodeidae</taxon>
        <taxon>Characodon</taxon>
    </lineage>
</organism>
<comment type="caution">
    <text evidence="1">The sequence shown here is derived from an EMBL/GenBank/DDBJ whole genome shotgun (WGS) entry which is preliminary data.</text>
</comment>
<sequence>MMTQEANCALMAGTGRTGIGSFSHLRSLQQRKPSRLHQISECAAADGWLNQGANFAAAPRNEEDHLQCLRTVCPSRVSVPGSGTMLGLGPLTLLDHLRPPIKCGPIYPRHAPCWWLMPLPVGALLVLSIQSWVIRYVQADSRRLLDGAWAPWLCWVYAWRRCALGSRVWIHDWMCPIVRAAGGDCGLVAEAPWGLYAVAAGWSLRGTPLLFSVGPLDVCGSDLLHVCLGSWGVTLWLGY</sequence>
<keyword evidence="2" id="KW-1185">Reference proteome</keyword>
<proteinExistence type="predicted"/>
<name>A0ABU7EP70_9TELE</name>
<dbReference type="Proteomes" id="UP001352852">
    <property type="component" value="Unassembled WGS sequence"/>
</dbReference>
<evidence type="ECO:0000313" key="2">
    <source>
        <dbReference type="Proteomes" id="UP001352852"/>
    </source>
</evidence>